<dbReference type="Pfam" id="PF13673">
    <property type="entry name" value="Acetyltransf_10"/>
    <property type="match status" value="1"/>
</dbReference>
<keyword evidence="2" id="KW-0808">Transferase</keyword>
<dbReference type="InterPro" id="IPR039143">
    <property type="entry name" value="GNPNAT1-like"/>
</dbReference>
<feature type="domain" description="N-acetyltransferase" evidence="1">
    <location>
        <begin position="4"/>
        <end position="144"/>
    </location>
</feature>
<dbReference type="PROSITE" id="PS51186">
    <property type="entry name" value="GNAT"/>
    <property type="match status" value="1"/>
</dbReference>
<evidence type="ECO:0000259" key="1">
    <source>
        <dbReference type="PROSITE" id="PS51186"/>
    </source>
</evidence>
<dbReference type="SUPFAM" id="SSF55729">
    <property type="entry name" value="Acyl-CoA N-acyltransferases (Nat)"/>
    <property type="match status" value="1"/>
</dbReference>
<evidence type="ECO:0000313" key="2">
    <source>
        <dbReference type="EMBL" id="EMS72513.1"/>
    </source>
</evidence>
<dbReference type="PATRIC" id="fig|1195236.3.peg.1619"/>
<protein>
    <submittedName>
        <fullName evidence="2">Putative acyltransferase</fullName>
    </submittedName>
</protein>
<dbReference type="EMBL" id="AORV01000026">
    <property type="protein sequence ID" value="EMS72513.1"/>
    <property type="molecule type" value="Genomic_DNA"/>
</dbReference>
<dbReference type="Gene3D" id="3.40.630.30">
    <property type="match status" value="1"/>
</dbReference>
<organism evidence="2 3">
    <name type="scientific">Ruminiclostridium cellobioparum subsp. termitidis CT1112</name>
    <dbReference type="NCBI Taxonomy" id="1195236"/>
    <lineage>
        <taxon>Bacteria</taxon>
        <taxon>Bacillati</taxon>
        <taxon>Bacillota</taxon>
        <taxon>Clostridia</taxon>
        <taxon>Eubacteriales</taxon>
        <taxon>Oscillospiraceae</taxon>
        <taxon>Ruminiclostridium</taxon>
    </lineage>
</organism>
<dbReference type="InterPro" id="IPR000182">
    <property type="entry name" value="GNAT_dom"/>
</dbReference>
<gene>
    <name evidence="2" type="ORF">CTER_1302</name>
</gene>
<sequence length="144" mass="16404">MEYILITSDDPLYSQAIDLRYEVFFKPFNVGLDKVFDGMEEGAVHLVCVEKKEVLGYGRLTFDNDNISVVSQMVVKEAYHKMGIGKELMKHLMSLAKEKGRKAVILDAKIEAKEFYEKLGFHTEGDNFPSKKTGLPHIKMVKTL</sequence>
<dbReference type="STRING" id="1195236.CTER_1302"/>
<proteinExistence type="predicted"/>
<keyword evidence="3" id="KW-1185">Reference proteome</keyword>
<comment type="caution">
    <text evidence="2">The sequence shown here is derived from an EMBL/GenBank/DDBJ whole genome shotgun (WGS) entry which is preliminary data.</text>
</comment>
<keyword evidence="2" id="KW-0012">Acyltransferase</keyword>
<name>S0FVE9_RUMCE</name>
<dbReference type="AlphaFoldDB" id="S0FVE9"/>
<dbReference type="eggNOG" id="COG2153">
    <property type="taxonomic scope" value="Bacteria"/>
</dbReference>
<reference evidence="2 3" key="1">
    <citation type="journal article" date="2013" name="Genome Announc.">
        <title>Draft Genome Sequence of the Cellulolytic, Mesophilic, Anaerobic Bacterium Clostridium termitidis Strain CT1112 (DSM 5398).</title>
        <authorList>
            <person name="Lal S."/>
            <person name="Ramachandran U."/>
            <person name="Zhang X."/>
            <person name="Munir R."/>
            <person name="Sparling R."/>
            <person name="Levin D.B."/>
        </authorList>
    </citation>
    <scope>NUCLEOTIDE SEQUENCE [LARGE SCALE GENOMIC DNA]</scope>
    <source>
        <strain evidence="2 3">CT1112</strain>
    </source>
</reference>
<accession>S0FVE9</accession>
<evidence type="ECO:0000313" key="3">
    <source>
        <dbReference type="Proteomes" id="UP000014155"/>
    </source>
</evidence>
<dbReference type="PANTHER" id="PTHR13355:SF15">
    <property type="entry name" value="GCN5-RELATED N-ACETYLTRANSFERASE 3, CHLOROPLASTIC"/>
    <property type="match status" value="1"/>
</dbReference>
<dbReference type="RefSeq" id="WP_004624738.1">
    <property type="nucleotide sequence ID" value="NZ_AORV01000026.1"/>
</dbReference>
<dbReference type="CDD" id="cd04301">
    <property type="entry name" value="NAT_SF"/>
    <property type="match status" value="1"/>
</dbReference>
<dbReference type="GO" id="GO:0008080">
    <property type="term" value="F:N-acetyltransferase activity"/>
    <property type="evidence" value="ECO:0007669"/>
    <property type="project" value="TreeGrafter"/>
</dbReference>
<dbReference type="Proteomes" id="UP000014155">
    <property type="component" value="Unassembled WGS sequence"/>
</dbReference>
<dbReference type="InterPro" id="IPR016181">
    <property type="entry name" value="Acyl_CoA_acyltransferase"/>
</dbReference>
<dbReference type="PANTHER" id="PTHR13355">
    <property type="entry name" value="GLUCOSAMINE 6-PHOSPHATE N-ACETYLTRANSFERASE"/>
    <property type="match status" value="1"/>
</dbReference>